<sequence>MNMKILCVCGTGQGSSLILKMSVQDILNRKGLQAELEHTDASCACSERCDFIITSQEIADSITNPRAKIVCITNYINKGIIEKEIAEVLQALENEQK</sequence>
<dbReference type="CDD" id="cd05563">
    <property type="entry name" value="PTS_IIB_ascorbate"/>
    <property type="match status" value="1"/>
</dbReference>
<keyword evidence="1" id="KW-0808">Transferase</keyword>
<dbReference type="EMBL" id="ACIO01000344">
    <property type="protein sequence ID" value="EFC97747.1"/>
    <property type="molecule type" value="Genomic_DNA"/>
</dbReference>
<gene>
    <name evidence="3" type="ORF">CLOSTHATH_04052</name>
</gene>
<proteinExistence type="predicted"/>
<evidence type="ECO:0000256" key="1">
    <source>
        <dbReference type="ARBA" id="ARBA00022679"/>
    </source>
</evidence>
<reference evidence="3 4" key="1">
    <citation type="submission" date="2010-01" db="EMBL/GenBank/DDBJ databases">
        <authorList>
            <person name="Weinstock G."/>
            <person name="Sodergren E."/>
            <person name="Clifton S."/>
            <person name="Fulton L."/>
            <person name="Fulton B."/>
            <person name="Courtney L."/>
            <person name="Fronick C."/>
            <person name="Harrison M."/>
            <person name="Strong C."/>
            <person name="Farmer C."/>
            <person name="Delahaunty K."/>
            <person name="Markovic C."/>
            <person name="Hall O."/>
            <person name="Minx P."/>
            <person name="Tomlinson C."/>
            <person name="Mitreva M."/>
            <person name="Nelson J."/>
            <person name="Hou S."/>
            <person name="Wollam A."/>
            <person name="Pepin K.H."/>
            <person name="Johnson M."/>
            <person name="Bhonagiri V."/>
            <person name="Nash W.E."/>
            <person name="Warren W."/>
            <person name="Chinwalla A."/>
            <person name="Mardis E.R."/>
            <person name="Wilson R.K."/>
        </authorList>
    </citation>
    <scope>NUCLEOTIDE SEQUENCE [LARGE SCALE GENOMIC DNA]</scope>
    <source>
        <strain evidence="3 4">DSM 13479</strain>
    </source>
</reference>
<evidence type="ECO:0000259" key="2">
    <source>
        <dbReference type="PROSITE" id="PS51099"/>
    </source>
</evidence>
<dbReference type="PROSITE" id="PS51099">
    <property type="entry name" value="PTS_EIIB_TYPE_2"/>
    <property type="match status" value="1"/>
</dbReference>
<dbReference type="HOGENOM" id="CLU_159248_0_2_9"/>
<dbReference type="Gene3D" id="3.40.50.2300">
    <property type="match status" value="1"/>
</dbReference>
<dbReference type="Pfam" id="PF02302">
    <property type="entry name" value="PTS_IIB"/>
    <property type="match status" value="1"/>
</dbReference>
<dbReference type="AlphaFoldDB" id="D3AKA9"/>
<feature type="domain" description="PTS EIIB type-2" evidence="2">
    <location>
        <begin position="3"/>
        <end position="93"/>
    </location>
</feature>
<organism evidence="3 4">
    <name type="scientific">Hungatella hathewayi DSM 13479</name>
    <dbReference type="NCBI Taxonomy" id="566550"/>
    <lineage>
        <taxon>Bacteria</taxon>
        <taxon>Bacillati</taxon>
        <taxon>Bacillota</taxon>
        <taxon>Clostridia</taxon>
        <taxon>Lachnospirales</taxon>
        <taxon>Lachnospiraceae</taxon>
        <taxon>Hungatella</taxon>
    </lineage>
</organism>
<dbReference type="Proteomes" id="UP000004968">
    <property type="component" value="Unassembled WGS sequence"/>
</dbReference>
<comment type="caution">
    <text evidence="3">The sequence shown here is derived from an EMBL/GenBank/DDBJ whole genome shotgun (WGS) entry which is preliminary data.</text>
</comment>
<dbReference type="InterPro" id="IPR036095">
    <property type="entry name" value="PTS_EIIB-like_sf"/>
</dbReference>
<protein>
    <submittedName>
        <fullName evidence="3">PTS system, Lactose/Cellobiose specific IIB subunit</fullName>
    </submittedName>
</protein>
<accession>D3AKA9</accession>
<name>D3AKA9_9FIRM</name>
<dbReference type="InterPro" id="IPR003501">
    <property type="entry name" value="PTS_EIIB_2/3"/>
</dbReference>
<dbReference type="InterPro" id="IPR013011">
    <property type="entry name" value="PTS_EIIB_2"/>
</dbReference>
<dbReference type="SUPFAM" id="SSF52794">
    <property type="entry name" value="PTS system IIB component-like"/>
    <property type="match status" value="1"/>
</dbReference>
<dbReference type="GO" id="GO:0009401">
    <property type="term" value="P:phosphoenolpyruvate-dependent sugar phosphotransferase system"/>
    <property type="evidence" value="ECO:0007669"/>
    <property type="project" value="InterPro"/>
</dbReference>
<dbReference type="GO" id="GO:0008982">
    <property type="term" value="F:protein-N(PI)-phosphohistidine-sugar phosphotransferase activity"/>
    <property type="evidence" value="ECO:0007669"/>
    <property type="project" value="InterPro"/>
</dbReference>
<evidence type="ECO:0000313" key="3">
    <source>
        <dbReference type="EMBL" id="EFC97747.1"/>
    </source>
</evidence>
<evidence type="ECO:0000313" key="4">
    <source>
        <dbReference type="Proteomes" id="UP000004968"/>
    </source>
</evidence>